<evidence type="ECO:0000313" key="1">
    <source>
        <dbReference type="EMBL" id="CAJ1399451.1"/>
    </source>
</evidence>
<evidence type="ECO:0000313" key="2">
    <source>
        <dbReference type="Proteomes" id="UP001178507"/>
    </source>
</evidence>
<accession>A0AA36J6M6</accession>
<sequence>MALEAALQPTRDWREFRAWMSVQPPTPRRVAKIGDNAPLSYRSTLALAGLSISDGDDVKPASNSLHESALYKQSMALSLPALDETRVKWERDRVCQASKYGGMQPSTEKARFTVDLPEGPQNRKYCYEVKEDLHKSVLASQIAKEAEEAKEEQRVQTRRNSLMKIKEGTSFIANQEPEDPSRKHRLVERLISKNKFQEESLENIWEEIEQGSVICARAVALKMMKKVVVASGCPASLEAPIFNFMRSKLKEYAKGKPVETMDQAGFLDFCQFSGLLLEYETEEAPAKRASVVIRPEEL</sequence>
<comment type="caution">
    <text evidence="1">The sequence shown here is derived from an EMBL/GenBank/DDBJ whole genome shotgun (WGS) entry which is preliminary data.</text>
</comment>
<protein>
    <submittedName>
        <fullName evidence="1">Uncharacterized protein</fullName>
    </submittedName>
</protein>
<organism evidence="1 2">
    <name type="scientific">Effrenium voratum</name>
    <dbReference type="NCBI Taxonomy" id="2562239"/>
    <lineage>
        <taxon>Eukaryota</taxon>
        <taxon>Sar</taxon>
        <taxon>Alveolata</taxon>
        <taxon>Dinophyceae</taxon>
        <taxon>Suessiales</taxon>
        <taxon>Symbiodiniaceae</taxon>
        <taxon>Effrenium</taxon>
    </lineage>
</organism>
<reference evidence="1" key="1">
    <citation type="submission" date="2023-08" db="EMBL/GenBank/DDBJ databases">
        <authorList>
            <person name="Chen Y."/>
            <person name="Shah S."/>
            <person name="Dougan E. K."/>
            <person name="Thang M."/>
            <person name="Chan C."/>
        </authorList>
    </citation>
    <scope>NUCLEOTIDE SEQUENCE</scope>
</reference>
<dbReference type="Proteomes" id="UP001178507">
    <property type="component" value="Unassembled WGS sequence"/>
</dbReference>
<dbReference type="EMBL" id="CAUJNA010003337">
    <property type="protein sequence ID" value="CAJ1399451.1"/>
    <property type="molecule type" value="Genomic_DNA"/>
</dbReference>
<dbReference type="AlphaFoldDB" id="A0AA36J6M6"/>
<keyword evidence="2" id="KW-1185">Reference proteome</keyword>
<proteinExistence type="predicted"/>
<gene>
    <name evidence="1" type="ORF">EVOR1521_LOCUS22984</name>
</gene>
<name>A0AA36J6M6_9DINO</name>